<reference evidence="1" key="1">
    <citation type="journal article" date="2021" name="Proc. Natl. Acad. Sci. U.S.A.">
        <title>A Catalog of Tens of Thousands of Viruses from Human Metagenomes Reveals Hidden Associations with Chronic Diseases.</title>
        <authorList>
            <person name="Tisza M.J."/>
            <person name="Buck C.B."/>
        </authorList>
    </citation>
    <scope>NUCLEOTIDE SEQUENCE</scope>
    <source>
        <strain evidence="1">CtWb16</strain>
    </source>
</reference>
<protein>
    <submittedName>
        <fullName evidence="1">Uncharacterized protein</fullName>
    </submittedName>
</protein>
<dbReference type="EMBL" id="BK032721">
    <property type="protein sequence ID" value="DAF56711.1"/>
    <property type="molecule type" value="Genomic_DNA"/>
</dbReference>
<sequence>MEILLPENEPFNLNQPKSKLIDSKICVFDYSDKDDKDFLFKKITSFFSYGYHMVELQIGQKYKLEVPLNWRVMVINDHDLMCQLVSIDELLHFNHQTVIFNPFYVGIPKIVDIKINSVNINKVQCFVPKLPKKNLLVTPLGTKKDWDNKIIDKNTGKVSYYPDCIMMCDDIDTSKCELDLYDDIIV</sequence>
<organism evidence="1">
    <name type="scientific">Myoviridae sp. ctWb16</name>
    <dbReference type="NCBI Taxonomy" id="2827690"/>
    <lineage>
        <taxon>Viruses</taxon>
        <taxon>Duplodnaviria</taxon>
        <taxon>Heunggongvirae</taxon>
        <taxon>Uroviricota</taxon>
        <taxon>Caudoviricetes</taxon>
    </lineage>
</organism>
<evidence type="ECO:0000313" key="1">
    <source>
        <dbReference type="EMBL" id="DAF56711.1"/>
    </source>
</evidence>
<name>A0A8S5T185_9CAUD</name>
<accession>A0A8S5T185</accession>
<proteinExistence type="predicted"/>